<protein>
    <submittedName>
        <fullName evidence="2">Uncharacterized protein</fullName>
    </submittedName>
</protein>
<dbReference type="AlphaFoldDB" id="A0A8X6YPS7"/>
<evidence type="ECO:0000313" key="3">
    <source>
        <dbReference type="Proteomes" id="UP000886998"/>
    </source>
</evidence>
<feature type="signal peptide" evidence="1">
    <location>
        <begin position="1"/>
        <end position="19"/>
    </location>
</feature>
<evidence type="ECO:0000313" key="2">
    <source>
        <dbReference type="EMBL" id="GFY74743.1"/>
    </source>
</evidence>
<sequence length="97" mass="10921">MQLWFLISIGGVLFGFVACDPECYEKESNECKQEQSHHAQDDLGLRYCGVIIKHQKCLIEAAKGCKMNFVPELEKVLFITKENCKPGSEINKGIADI</sequence>
<dbReference type="EMBL" id="BMAV01020928">
    <property type="protein sequence ID" value="GFY74743.1"/>
    <property type="molecule type" value="Genomic_DNA"/>
</dbReference>
<evidence type="ECO:0000256" key="1">
    <source>
        <dbReference type="SAM" id="SignalP"/>
    </source>
</evidence>
<dbReference type="OrthoDB" id="6444764at2759"/>
<gene>
    <name evidence="2" type="primary">NCL1_31028</name>
    <name evidence="2" type="ORF">TNIN_339091</name>
</gene>
<accession>A0A8X6YPS7</accession>
<name>A0A8X6YPS7_9ARAC</name>
<comment type="caution">
    <text evidence="2">The sequence shown here is derived from an EMBL/GenBank/DDBJ whole genome shotgun (WGS) entry which is preliminary data.</text>
</comment>
<keyword evidence="1" id="KW-0732">Signal</keyword>
<keyword evidence="3" id="KW-1185">Reference proteome</keyword>
<feature type="chain" id="PRO_5036473483" evidence="1">
    <location>
        <begin position="20"/>
        <end position="97"/>
    </location>
</feature>
<reference evidence="2" key="1">
    <citation type="submission" date="2020-08" db="EMBL/GenBank/DDBJ databases">
        <title>Multicomponent nature underlies the extraordinary mechanical properties of spider dragline silk.</title>
        <authorList>
            <person name="Kono N."/>
            <person name="Nakamura H."/>
            <person name="Mori M."/>
            <person name="Yoshida Y."/>
            <person name="Ohtoshi R."/>
            <person name="Malay A.D."/>
            <person name="Moran D.A.P."/>
            <person name="Tomita M."/>
            <person name="Numata K."/>
            <person name="Arakawa K."/>
        </authorList>
    </citation>
    <scope>NUCLEOTIDE SEQUENCE</scope>
</reference>
<proteinExistence type="predicted"/>
<organism evidence="2 3">
    <name type="scientific">Trichonephila inaurata madagascariensis</name>
    <dbReference type="NCBI Taxonomy" id="2747483"/>
    <lineage>
        <taxon>Eukaryota</taxon>
        <taxon>Metazoa</taxon>
        <taxon>Ecdysozoa</taxon>
        <taxon>Arthropoda</taxon>
        <taxon>Chelicerata</taxon>
        <taxon>Arachnida</taxon>
        <taxon>Araneae</taxon>
        <taxon>Araneomorphae</taxon>
        <taxon>Entelegynae</taxon>
        <taxon>Araneoidea</taxon>
        <taxon>Nephilidae</taxon>
        <taxon>Trichonephila</taxon>
        <taxon>Trichonephila inaurata</taxon>
    </lineage>
</organism>
<dbReference type="Proteomes" id="UP000886998">
    <property type="component" value="Unassembled WGS sequence"/>
</dbReference>